<dbReference type="InterPro" id="IPR012337">
    <property type="entry name" value="RNaseH-like_sf"/>
</dbReference>
<proteinExistence type="predicted"/>
<accession>A0AAV4JKX2</accession>
<feature type="domain" description="Integrase catalytic" evidence="2">
    <location>
        <begin position="15"/>
        <end position="115"/>
    </location>
</feature>
<dbReference type="GO" id="GO:0003676">
    <property type="term" value="F:nucleic acid binding"/>
    <property type="evidence" value="ECO:0007669"/>
    <property type="project" value="InterPro"/>
</dbReference>
<dbReference type="GO" id="GO:0015074">
    <property type="term" value="P:DNA integration"/>
    <property type="evidence" value="ECO:0007669"/>
    <property type="project" value="InterPro"/>
</dbReference>
<dbReference type="PANTHER" id="PTHR37984:SF8">
    <property type="entry name" value="CCHC-TYPE DOMAIN-CONTAINING PROTEIN"/>
    <property type="match status" value="1"/>
</dbReference>
<evidence type="ECO:0000259" key="2">
    <source>
        <dbReference type="PROSITE" id="PS50994"/>
    </source>
</evidence>
<evidence type="ECO:0000313" key="3">
    <source>
        <dbReference type="EMBL" id="GFS22966.1"/>
    </source>
</evidence>
<dbReference type="PROSITE" id="PS50994">
    <property type="entry name" value="INTEGRASE"/>
    <property type="match status" value="1"/>
</dbReference>
<dbReference type="InterPro" id="IPR001584">
    <property type="entry name" value="Integrase_cat-core"/>
</dbReference>
<feature type="region of interest" description="Disordered" evidence="1">
    <location>
        <begin position="122"/>
        <end position="142"/>
    </location>
</feature>
<dbReference type="AlphaFoldDB" id="A0AAV4JKX2"/>
<dbReference type="InterPro" id="IPR036397">
    <property type="entry name" value="RNaseH_sf"/>
</dbReference>
<evidence type="ECO:0000313" key="4">
    <source>
        <dbReference type="Proteomes" id="UP000762676"/>
    </source>
</evidence>
<name>A0AAV4JKX2_9GAST</name>
<evidence type="ECO:0000256" key="1">
    <source>
        <dbReference type="SAM" id="MobiDB-lite"/>
    </source>
</evidence>
<dbReference type="InterPro" id="IPR050951">
    <property type="entry name" value="Retrovirus_Pol_polyprotein"/>
</dbReference>
<dbReference type="EMBL" id="BMAT01013918">
    <property type="protein sequence ID" value="GFS22966.1"/>
    <property type="molecule type" value="Genomic_DNA"/>
</dbReference>
<dbReference type="PANTHER" id="PTHR37984">
    <property type="entry name" value="PROTEIN CBG26694"/>
    <property type="match status" value="1"/>
</dbReference>
<gene>
    <name evidence="3" type="ORF">ElyMa_006964700</name>
</gene>
<protein>
    <submittedName>
        <fullName evidence="3">Endogenous retrovirus group K member 113 Pol protein-like</fullName>
    </submittedName>
</protein>
<reference evidence="3 4" key="1">
    <citation type="journal article" date="2021" name="Elife">
        <title>Chloroplast acquisition without the gene transfer in kleptoplastic sea slugs, Plakobranchus ocellatus.</title>
        <authorList>
            <person name="Maeda T."/>
            <person name="Takahashi S."/>
            <person name="Yoshida T."/>
            <person name="Shimamura S."/>
            <person name="Takaki Y."/>
            <person name="Nagai Y."/>
            <person name="Toyoda A."/>
            <person name="Suzuki Y."/>
            <person name="Arimoto A."/>
            <person name="Ishii H."/>
            <person name="Satoh N."/>
            <person name="Nishiyama T."/>
            <person name="Hasebe M."/>
            <person name="Maruyama T."/>
            <person name="Minagawa J."/>
            <person name="Obokata J."/>
            <person name="Shigenobu S."/>
        </authorList>
    </citation>
    <scope>NUCLEOTIDE SEQUENCE [LARGE SCALE GENOMIC DNA]</scope>
</reference>
<dbReference type="Proteomes" id="UP000762676">
    <property type="component" value="Unassembled WGS sequence"/>
</dbReference>
<organism evidence="3 4">
    <name type="scientific">Elysia marginata</name>
    <dbReference type="NCBI Taxonomy" id="1093978"/>
    <lineage>
        <taxon>Eukaryota</taxon>
        <taxon>Metazoa</taxon>
        <taxon>Spiralia</taxon>
        <taxon>Lophotrochozoa</taxon>
        <taxon>Mollusca</taxon>
        <taxon>Gastropoda</taxon>
        <taxon>Heterobranchia</taxon>
        <taxon>Euthyneura</taxon>
        <taxon>Panpulmonata</taxon>
        <taxon>Sacoglossa</taxon>
        <taxon>Placobranchoidea</taxon>
        <taxon>Plakobranchidae</taxon>
        <taxon>Elysia</taxon>
    </lineage>
</organism>
<sequence length="142" mass="16012">MVDVCDRCQEQKPRNAKLPLLQHGERNLRWEKVACGLFEIQGRHYMVTVDYFSNFIEVDYQTSISTKSVITKLKGNFARYGVPKMLVTDSGSQYSSTELGVFTSRWGIHHTMSAPSKLNSLVSSKTRKTNDGEDFGQRGGSV</sequence>
<dbReference type="Pfam" id="PF00665">
    <property type="entry name" value="rve"/>
    <property type="match status" value="1"/>
</dbReference>
<dbReference type="SUPFAM" id="SSF53098">
    <property type="entry name" value="Ribonuclease H-like"/>
    <property type="match status" value="1"/>
</dbReference>
<comment type="caution">
    <text evidence="3">The sequence shown here is derived from an EMBL/GenBank/DDBJ whole genome shotgun (WGS) entry which is preliminary data.</text>
</comment>
<keyword evidence="4" id="KW-1185">Reference proteome</keyword>
<dbReference type="Gene3D" id="3.30.420.10">
    <property type="entry name" value="Ribonuclease H-like superfamily/Ribonuclease H"/>
    <property type="match status" value="1"/>
</dbReference>